<dbReference type="EMBL" id="JAAALK010000288">
    <property type="protein sequence ID" value="KAG8053493.1"/>
    <property type="molecule type" value="Genomic_DNA"/>
</dbReference>
<evidence type="ECO:0000313" key="2">
    <source>
        <dbReference type="Proteomes" id="UP000729402"/>
    </source>
</evidence>
<gene>
    <name evidence="1" type="ORF">GUJ93_ZPchr0001g32384</name>
</gene>
<dbReference type="AlphaFoldDB" id="A0A8J5VMJ1"/>
<organism evidence="1 2">
    <name type="scientific">Zizania palustris</name>
    <name type="common">Northern wild rice</name>
    <dbReference type="NCBI Taxonomy" id="103762"/>
    <lineage>
        <taxon>Eukaryota</taxon>
        <taxon>Viridiplantae</taxon>
        <taxon>Streptophyta</taxon>
        <taxon>Embryophyta</taxon>
        <taxon>Tracheophyta</taxon>
        <taxon>Spermatophyta</taxon>
        <taxon>Magnoliopsida</taxon>
        <taxon>Liliopsida</taxon>
        <taxon>Poales</taxon>
        <taxon>Poaceae</taxon>
        <taxon>BOP clade</taxon>
        <taxon>Oryzoideae</taxon>
        <taxon>Oryzeae</taxon>
        <taxon>Zizaniinae</taxon>
        <taxon>Zizania</taxon>
    </lineage>
</organism>
<accession>A0A8J5VMJ1</accession>
<reference evidence="1" key="2">
    <citation type="submission" date="2021-02" db="EMBL/GenBank/DDBJ databases">
        <authorList>
            <person name="Kimball J.A."/>
            <person name="Haas M.W."/>
            <person name="Macchietto M."/>
            <person name="Kono T."/>
            <person name="Duquette J."/>
            <person name="Shao M."/>
        </authorList>
    </citation>
    <scope>NUCLEOTIDE SEQUENCE</scope>
    <source>
        <tissue evidence="1">Fresh leaf tissue</tissue>
    </source>
</reference>
<reference evidence="1" key="1">
    <citation type="journal article" date="2021" name="bioRxiv">
        <title>Whole Genome Assembly and Annotation of Northern Wild Rice, Zizania palustris L., Supports a Whole Genome Duplication in the Zizania Genus.</title>
        <authorList>
            <person name="Haas M."/>
            <person name="Kono T."/>
            <person name="Macchietto M."/>
            <person name="Millas R."/>
            <person name="McGilp L."/>
            <person name="Shao M."/>
            <person name="Duquette J."/>
            <person name="Hirsch C.N."/>
            <person name="Kimball J."/>
        </authorList>
    </citation>
    <scope>NUCLEOTIDE SEQUENCE</scope>
    <source>
        <tissue evidence="1">Fresh leaf tissue</tissue>
    </source>
</reference>
<proteinExistence type="predicted"/>
<keyword evidence="2" id="KW-1185">Reference proteome</keyword>
<evidence type="ECO:0000313" key="1">
    <source>
        <dbReference type="EMBL" id="KAG8053493.1"/>
    </source>
</evidence>
<name>A0A8J5VMJ1_ZIZPA</name>
<comment type="caution">
    <text evidence="1">The sequence shown here is derived from an EMBL/GenBank/DDBJ whole genome shotgun (WGS) entry which is preliminary data.</text>
</comment>
<sequence>MALGPASFIQPVDTAVKLDSTNDFIVVRRTSSVVTEVVGDLHQLVHRRVFVVQRLLLLLLLQMCSCASSLSQIPILRPPPLRRTVCVCVSEPPPPSPSRGSRSVAE</sequence>
<dbReference type="Proteomes" id="UP000729402">
    <property type="component" value="Unassembled WGS sequence"/>
</dbReference>
<protein>
    <submittedName>
        <fullName evidence="1">Uncharacterized protein</fullName>
    </submittedName>
</protein>